<evidence type="ECO:0000256" key="1">
    <source>
        <dbReference type="ARBA" id="ARBA00011073"/>
    </source>
</evidence>
<comment type="similarity">
    <text evidence="1 5">Belongs to the peptidase S8 family.</text>
</comment>
<dbReference type="Pfam" id="PF01345">
    <property type="entry name" value="DUF11"/>
    <property type="match status" value="1"/>
</dbReference>
<dbReference type="GO" id="GO:0004252">
    <property type="term" value="F:serine-type endopeptidase activity"/>
    <property type="evidence" value="ECO:0007669"/>
    <property type="project" value="InterPro"/>
</dbReference>
<organism evidence="9">
    <name type="scientific">uncultured Acetothermia bacterium</name>
    <dbReference type="NCBI Taxonomy" id="236499"/>
    <lineage>
        <taxon>Bacteria</taxon>
        <taxon>Candidatus Bipolaricaulota</taxon>
        <taxon>environmental samples</taxon>
    </lineage>
</organism>
<evidence type="ECO:0000256" key="3">
    <source>
        <dbReference type="ARBA" id="ARBA00022801"/>
    </source>
</evidence>
<dbReference type="InterPro" id="IPR036852">
    <property type="entry name" value="Peptidase_S8/S53_dom_sf"/>
</dbReference>
<evidence type="ECO:0000256" key="2">
    <source>
        <dbReference type="ARBA" id="ARBA00022670"/>
    </source>
</evidence>
<dbReference type="PROSITE" id="PS51892">
    <property type="entry name" value="SUBTILASE"/>
    <property type="match status" value="1"/>
</dbReference>
<dbReference type="Pfam" id="PF00082">
    <property type="entry name" value="Peptidase_S8"/>
    <property type="match status" value="1"/>
</dbReference>
<evidence type="ECO:0000313" key="9">
    <source>
        <dbReference type="EMBL" id="BAL52677.1"/>
    </source>
</evidence>
<dbReference type="InterPro" id="IPR000209">
    <property type="entry name" value="Peptidase_S8/S53_dom"/>
</dbReference>
<keyword evidence="4" id="KW-0720">Serine protease</keyword>
<keyword evidence="2 9" id="KW-0645">Protease</keyword>
<protein>
    <submittedName>
        <fullName evidence="9">Serine protease, subtilase family</fullName>
    </submittedName>
</protein>
<dbReference type="PANTHER" id="PTHR43399">
    <property type="entry name" value="SUBTILISIN-RELATED"/>
    <property type="match status" value="1"/>
</dbReference>
<keyword evidence="3" id="KW-0378">Hydrolase</keyword>
<comment type="caution">
    <text evidence="5">Lacks conserved residue(s) required for the propagation of feature annotation.</text>
</comment>
<feature type="domain" description="DUF11" evidence="8">
    <location>
        <begin position="466"/>
        <end position="580"/>
    </location>
</feature>
<dbReference type="SUPFAM" id="SSF52743">
    <property type="entry name" value="Subtilisin-like"/>
    <property type="match status" value="1"/>
</dbReference>
<dbReference type="InterPro" id="IPR023828">
    <property type="entry name" value="Peptidase_S8_Ser-AS"/>
</dbReference>
<dbReference type="EMBL" id="AP011636">
    <property type="protein sequence ID" value="BAL52677.1"/>
    <property type="molecule type" value="Genomic_DNA"/>
</dbReference>
<evidence type="ECO:0000256" key="6">
    <source>
        <dbReference type="SAM" id="MobiDB-lite"/>
    </source>
</evidence>
<proteinExistence type="inferred from homology"/>
<feature type="region of interest" description="Disordered" evidence="6">
    <location>
        <begin position="562"/>
        <end position="605"/>
    </location>
</feature>
<feature type="compositionally biased region" description="Low complexity" evidence="6">
    <location>
        <begin position="576"/>
        <end position="596"/>
    </location>
</feature>
<accession>H5S941</accession>
<reference evidence="9" key="2">
    <citation type="journal article" date="2012" name="PLoS ONE">
        <title>A Deeply Branching Thermophilic Bacterium with an Ancient Acetyl-CoA Pathway Dominates a Subsurface Ecosystem.</title>
        <authorList>
            <person name="Takami H."/>
            <person name="Noguchi H."/>
            <person name="Takaki Y."/>
            <person name="Uchiyama I."/>
            <person name="Toyoda A."/>
            <person name="Nishi S."/>
            <person name="Chee G.-J."/>
            <person name="Arai W."/>
            <person name="Nunoura T."/>
            <person name="Itoh T."/>
            <person name="Hattori M."/>
            <person name="Takai K."/>
        </authorList>
    </citation>
    <scope>NUCLEOTIDE SEQUENCE</scope>
</reference>
<dbReference type="NCBIfam" id="TIGR01451">
    <property type="entry name" value="B_ant_repeat"/>
    <property type="match status" value="1"/>
</dbReference>
<dbReference type="NCBIfam" id="NF041940">
    <property type="entry name" value="choice_anch_X"/>
    <property type="match status" value="1"/>
</dbReference>
<dbReference type="InterPro" id="IPR051048">
    <property type="entry name" value="Peptidase_S8/S53_subtilisin"/>
</dbReference>
<dbReference type="InterPro" id="IPR013783">
    <property type="entry name" value="Ig-like_fold"/>
</dbReference>
<feature type="non-terminal residue" evidence="9">
    <location>
        <position position="1"/>
    </location>
</feature>
<dbReference type="AlphaFoldDB" id="H5S941"/>
<evidence type="ECO:0000259" key="7">
    <source>
        <dbReference type="Pfam" id="PF00082"/>
    </source>
</evidence>
<evidence type="ECO:0000256" key="5">
    <source>
        <dbReference type="PROSITE-ProRule" id="PRU01240"/>
    </source>
</evidence>
<reference evidence="9" key="1">
    <citation type="journal article" date="2005" name="Environ. Microbiol.">
        <title>Genetic and functional properties of uncultivated thermophilic crenarchaeotes from a subsurface gold mine as revealed by analysis of genome fragments.</title>
        <authorList>
            <person name="Nunoura T."/>
            <person name="Hirayama H."/>
            <person name="Takami H."/>
            <person name="Oida H."/>
            <person name="Nishi S."/>
            <person name="Shimamura S."/>
            <person name="Suzuki Y."/>
            <person name="Inagaki F."/>
            <person name="Takai K."/>
            <person name="Nealson K.H."/>
            <person name="Horikoshi K."/>
        </authorList>
    </citation>
    <scope>NUCLEOTIDE SEQUENCE</scope>
</reference>
<name>H5S941_9BACT</name>
<gene>
    <name evidence="9" type="ORF">HGMM_F02E06C41</name>
</gene>
<dbReference type="InterPro" id="IPR047589">
    <property type="entry name" value="DUF11_rpt"/>
</dbReference>
<dbReference type="InterPro" id="IPR001434">
    <property type="entry name" value="OmcB-like_DUF11"/>
</dbReference>
<dbReference type="Gene3D" id="3.40.50.200">
    <property type="entry name" value="Peptidase S8/S53 domain"/>
    <property type="match status" value="1"/>
</dbReference>
<dbReference type="GO" id="GO:0006508">
    <property type="term" value="P:proteolysis"/>
    <property type="evidence" value="ECO:0007669"/>
    <property type="project" value="UniProtKB-KW"/>
</dbReference>
<dbReference type="PROSITE" id="PS00138">
    <property type="entry name" value="SUBTILASE_SER"/>
    <property type="match status" value="1"/>
</dbReference>
<feature type="domain" description="Peptidase S8/S53" evidence="7">
    <location>
        <begin position="9"/>
        <end position="144"/>
    </location>
</feature>
<sequence length="791" mass="81834">DRGVNIVATNNSWGGGGFSQALYDAIAAQMDAGILFIAAAGNESANNDATESYPANYDLPNIISVAATTHTDSLASFSNFGRRTVHVGAPGEGIRSTTRNNTYSTFSGTSMATPHVTGLAALLKAYTPSYDWVAIRNLILSSGDAKASLQTKTITGRRINAYQALSCASAPLFAVLKPAPTVGGGAPVTISVLNINCASPAGSLSVTITPGGQTVLLEDNGVGSDLVANDGIYSGTWTPSDLCALGTYTLNFSNGQSLEIQVGGAQGSYGCSTAPSGWRTIAGTNLNLGDDDEATITLSFAVRLGSASYTTLRVGTNGAISFHQAEIPFSNGSLPNSSFTTLIAPFWDDLYAAPGTSTNVFWGVLGSAPNRELVIEWRNVRHYNCRSDASATVRFQVVFFENTNQVLFNYLDTVFGGSCTGQDNGGSATVGVQISSSDATQIGLNAPILSDNLTVFWETAPATTADLAVTKSDSPDPVTLGGTLTYTLAVTNFGPADAPSVTLTDSLPTGVAFVSATASQGSCTQASGTVTCNLGTLTNGATASVTITVTANAAGTLTNTASVTSDAPDPQSDNNSASASTTVTTSSCTGVTATSSPTSVKYTPTATKPSRKTIWVTIRNTTRTSQTIHSIAPQPGEPFTIVGTSPTLPRTISAGRSLSLAVRTERAAGLGTATATRPYFTIETSCGVLTSASESRLLQPLQLGGTLLQIEQTSEQLHVEVLGAATALRVQLYDLSGRVLIDQASRASELVIPLVHRSGKRLAPGVYLYVLAVEGKDGTVIHSEVRKLIVR</sequence>
<evidence type="ECO:0000256" key="4">
    <source>
        <dbReference type="ARBA" id="ARBA00022825"/>
    </source>
</evidence>
<evidence type="ECO:0000259" key="8">
    <source>
        <dbReference type="Pfam" id="PF01345"/>
    </source>
</evidence>
<dbReference type="PANTHER" id="PTHR43399:SF4">
    <property type="entry name" value="CELL WALL-ASSOCIATED PROTEASE"/>
    <property type="match status" value="1"/>
</dbReference>
<dbReference type="Gene3D" id="2.60.40.10">
    <property type="entry name" value="Immunoglobulins"/>
    <property type="match status" value="1"/>
</dbReference>